<dbReference type="Proteomes" id="UP001224392">
    <property type="component" value="Unassembled WGS sequence"/>
</dbReference>
<keyword evidence="1 4" id="KW-0378">Hydrolase</keyword>
<evidence type="ECO:0000256" key="1">
    <source>
        <dbReference type="ARBA" id="ARBA00022801"/>
    </source>
</evidence>
<keyword evidence="2" id="KW-0732">Signal</keyword>
<comment type="caution">
    <text evidence="4">The sequence shown here is derived from an EMBL/GenBank/DDBJ whole genome shotgun (WGS) entry which is preliminary data.</text>
</comment>
<dbReference type="PANTHER" id="PTHR48081:SF33">
    <property type="entry name" value="KYNURENINE FORMAMIDASE"/>
    <property type="match status" value="1"/>
</dbReference>
<feature type="domain" description="BD-FAE-like" evidence="3">
    <location>
        <begin position="74"/>
        <end position="256"/>
    </location>
</feature>
<reference evidence="4 5" key="1">
    <citation type="submission" date="2023-04" db="EMBL/GenBank/DDBJ databases">
        <title>Marinobulbifer ophiurae gen. nov., sp. Nov., isolate from tissue of brittle star Ophioplocus japonicus.</title>
        <authorList>
            <person name="Kawano K."/>
            <person name="Sawayama S."/>
            <person name="Nakagawa S."/>
        </authorList>
    </citation>
    <scope>NUCLEOTIDE SEQUENCE [LARGE SCALE GENOMIC DNA]</scope>
    <source>
        <strain evidence="4 5">NKW57</strain>
    </source>
</reference>
<organism evidence="4 5">
    <name type="scientific">Biformimicrobium ophioploci</name>
    <dbReference type="NCBI Taxonomy" id="3036711"/>
    <lineage>
        <taxon>Bacteria</taxon>
        <taxon>Pseudomonadati</taxon>
        <taxon>Pseudomonadota</taxon>
        <taxon>Gammaproteobacteria</taxon>
        <taxon>Cellvibrionales</taxon>
        <taxon>Microbulbiferaceae</taxon>
        <taxon>Biformimicrobium</taxon>
    </lineage>
</organism>
<evidence type="ECO:0000313" key="4">
    <source>
        <dbReference type="EMBL" id="GMG87644.1"/>
    </source>
</evidence>
<dbReference type="GO" id="GO:0016787">
    <property type="term" value="F:hydrolase activity"/>
    <property type="evidence" value="ECO:0007669"/>
    <property type="project" value="UniProtKB-KW"/>
</dbReference>
<dbReference type="InterPro" id="IPR049492">
    <property type="entry name" value="BD-FAE-like_dom"/>
</dbReference>
<feature type="chain" id="PRO_5046144774" evidence="2">
    <location>
        <begin position="24"/>
        <end position="303"/>
    </location>
</feature>
<evidence type="ECO:0000313" key="5">
    <source>
        <dbReference type="Proteomes" id="UP001224392"/>
    </source>
</evidence>
<dbReference type="Gene3D" id="3.40.50.1820">
    <property type="entry name" value="alpha/beta hydrolase"/>
    <property type="match status" value="1"/>
</dbReference>
<dbReference type="SUPFAM" id="SSF53474">
    <property type="entry name" value="alpha/beta-Hydrolases"/>
    <property type="match status" value="1"/>
</dbReference>
<feature type="signal peptide" evidence="2">
    <location>
        <begin position="1"/>
        <end position="23"/>
    </location>
</feature>
<sequence length="303" mass="32522">MSASRLLPVIGLLAAIGSANIQAAEVSYPPVPANPAYSDVTALPFRAHDQKIYYGEHQDQYGLLWLPSAPGAIKRPTIVMVHGGCWLNAYDISHTRALATALAQEGYPVWNLEYRRADKSRSAWPTSLEDLQRGIKALGALKTDELIRDEVIIVGHSAGGHLALLLAASWRQLFPKNAPDVSVVGLAAITDITRYAGGNNSCQTATPLFMGATPKENPQAYAAANPANLDIPIPVTLLQGSADPIVPMAQLEALQARNVAREIAPEAGHFDWIHPGTPAFQLMLRALGKDDDTRQAPEVSSTD</sequence>
<keyword evidence="5" id="KW-1185">Reference proteome</keyword>
<accession>A0ABQ6LZX8</accession>
<evidence type="ECO:0000259" key="3">
    <source>
        <dbReference type="Pfam" id="PF20434"/>
    </source>
</evidence>
<dbReference type="PANTHER" id="PTHR48081">
    <property type="entry name" value="AB HYDROLASE SUPERFAMILY PROTEIN C4A8.06C"/>
    <property type="match status" value="1"/>
</dbReference>
<gene>
    <name evidence="4" type="ORF">MNKW57_19650</name>
</gene>
<dbReference type="InterPro" id="IPR029058">
    <property type="entry name" value="AB_hydrolase_fold"/>
</dbReference>
<evidence type="ECO:0000256" key="2">
    <source>
        <dbReference type="SAM" id="SignalP"/>
    </source>
</evidence>
<dbReference type="EMBL" id="BSYJ01000003">
    <property type="protein sequence ID" value="GMG87644.1"/>
    <property type="molecule type" value="Genomic_DNA"/>
</dbReference>
<name>A0ABQ6LZX8_9GAMM</name>
<dbReference type="InterPro" id="IPR050300">
    <property type="entry name" value="GDXG_lipolytic_enzyme"/>
</dbReference>
<proteinExistence type="predicted"/>
<dbReference type="Pfam" id="PF20434">
    <property type="entry name" value="BD-FAE"/>
    <property type="match status" value="1"/>
</dbReference>
<dbReference type="RefSeq" id="WP_285764260.1">
    <property type="nucleotide sequence ID" value="NZ_BSYJ01000003.1"/>
</dbReference>
<protein>
    <submittedName>
        <fullName evidence="4">Alpha/beta hydrolase</fullName>
    </submittedName>
</protein>